<dbReference type="AlphaFoldDB" id="A0A936ZPP0"/>
<evidence type="ECO:0000313" key="4">
    <source>
        <dbReference type="EMBL" id="MBL0420176.1"/>
    </source>
</evidence>
<keyword evidence="5" id="KW-1185">Reference proteome</keyword>
<reference evidence="4" key="1">
    <citation type="submission" date="2021-01" db="EMBL/GenBank/DDBJ databases">
        <title>Ramlibacter sp. strain AW1 16S ribosomal RNA gene Genome sequencing and assembly.</title>
        <authorList>
            <person name="Kang M."/>
        </authorList>
    </citation>
    <scope>NUCLEOTIDE SEQUENCE</scope>
    <source>
        <strain evidence="4">AW1</strain>
    </source>
</reference>
<proteinExistence type="predicted"/>
<dbReference type="SUPFAM" id="SSF51735">
    <property type="entry name" value="NAD(P)-binding Rossmann-fold domains"/>
    <property type="match status" value="1"/>
</dbReference>
<dbReference type="RefSeq" id="WP_201683162.1">
    <property type="nucleotide sequence ID" value="NZ_JAEQNA010000001.1"/>
</dbReference>
<dbReference type="InterPro" id="IPR001509">
    <property type="entry name" value="Epimerase_deHydtase"/>
</dbReference>
<keyword evidence="2" id="KW-0119">Carbohydrate metabolism</keyword>
<evidence type="ECO:0000313" key="5">
    <source>
        <dbReference type="Proteomes" id="UP000613011"/>
    </source>
</evidence>
<dbReference type="Proteomes" id="UP000613011">
    <property type="component" value="Unassembled WGS sequence"/>
</dbReference>
<evidence type="ECO:0000256" key="1">
    <source>
        <dbReference type="ARBA" id="ARBA00022857"/>
    </source>
</evidence>
<sequence>MRVLVTGAAGYIGATLVALLRETGQVAGRRVEALALLDRQLPEAGDLSIAGDIASPEVLRRVADFAPDVCFHLAALPGGASEADYEAGRRINLLGTLGLLETLAGERAPVVVYASTIAVYGTALPALVDPSTPLRPPITYGAHKLACEVLLADFSRRGLLDGRSLRLPGIVARPSSGPGLASAFMSDVIRALAAGQPYTCPVSAQATAWWMSARRCAENLVHAAGMDLAGSDPRRAWPLPVLRLSLADVVATGIELFGTDRAGLVRFEAQPAVEAVYGRYPVLDDSASRALGLRDDGSARELLQRALRGLSCAPSRQAEPPRS</sequence>
<dbReference type="InterPro" id="IPR036291">
    <property type="entry name" value="NAD(P)-bd_dom_sf"/>
</dbReference>
<keyword evidence="1" id="KW-0521">NADP</keyword>
<evidence type="ECO:0000256" key="2">
    <source>
        <dbReference type="ARBA" id="ARBA00023277"/>
    </source>
</evidence>
<dbReference type="Gene3D" id="3.90.25.10">
    <property type="entry name" value="UDP-galactose 4-epimerase, domain 1"/>
    <property type="match status" value="1"/>
</dbReference>
<organism evidence="4 5">
    <name type="scientific">Ramlibacter aurantiacus</name>
    <dbReference type="NCBI Taxonomy" id="2801330"/>
    <lineage>
        <taxon>Bacteria</taxon>
        <taxon>Pseudomonadati</taxon>
        <taxon>Pseudomonadota</taxon>
        <taxon>Betaproteobacteria</taxon>
        <taxon>Burkholderiales</taxon>
        <taxon>Comamonadaceae</taxon>
        <taxon>Ramlibacter</taxon>
    </lineage>
</organism>
<dbReference type="EMBL" id="JAEQNA010000001">
    <property type="protein sequence ID" value="MBL0420176.1"/>
    <property type="molecule type" value="Genomic_DNA"/>
</dbReference>
<dbReference type="PANTHER" id="PTHR43103:SF3">
    <property type="entry name" value="ADP-L-GLYCERO-D-MANNO-HEPTOSE-6-EPIMERASE"/>
    <property type="match status" value="1"/>
</dbReference>
<evidence type="ECO:0000259" key="3">
    <source>
        <dbReference type="Pfam" id="PF01370"/>
    </source>
</evidence>
<dbReference type="Gene3D" id="3.40.50.720">
    <property type="entry name" value="NAD(P)-binding Rossmann-like Domain"/>
    <property type="match status" value="1"/>
</dbReference>
<protein>
    <submittedName>
        <fullName evidence="4">NAD-dependent epimerase/dehydratase family protein</fullName>
    </submittedName>
</protein>
<dbReference type="PANTHER" id="PTHR43103">
    <property type="entry name" value="NUCLEOSIDE-DIPHOSPHATE-SUGAR EPIMERASE"/>
    <property type="match status" value="1"/>
</dbReference>
<dbReference type="Pfam" id="PF01370">
    <property type="entry name" value="Epimerase"/>
    <property type="match status" value="1"/>
</dbReference>
<comment type="caution">
    <text evidence="4">The sequence shown here is derived from an EMBL/GenBank/DDBJ whole genome shotgun (WGS) entry which is preliminary data.</text>
</comment>
<name>A0A936ZPP0_9BURK</name>
<feature type="domain" description="NAD-dependent epimerase/dehydratase" evidence="3">
    <location>
        <begin position="3"/>
        <end position="218"/>
    </location>
</feature>
<accession>A0A936ZPP0</accession>
<gene>
    <name evidence="4" type="ORF">JI739_07430</name>
</gene>